<reference evidence="2" key="1">
    <citation type="submission" date="2025-08" db="UniProtKB">
        <authorList>
            <consortium name="Ensembl"/>
        </authorList>
    </citation>
    <scope>IDENTIFICATION</scope>
</reference>
<dbReference type="GO" id="GO:0031032">
    <property type="term" value="P:actomyosin structure organization"/>
    <property type="evidence" value="ECO:0007669"/>
    <property type="project" value="TreeGrafter"/>
</dbReference>
<dbReference type="GO" id="GO:0005856">
    <property type="term" value="C:cytoskeleton"/>
    <property type="evidence" value="ECO:0007669"/>
    <property type="project" value="InterPro"/>
</dbReference>
<protein>
    <recommendedName>
        <fullName evidence="1">Band 4.1 C-terminal domain-containing protein</fullName>
    </recommendedName>
</protein>
<organism evidence="2 3">
    <name type="scientific">Pavo cristatus</name>
    <name type="common">Indian peafowl</name>
    <name type="synonym">Blue peafowl</name>
    <dbReference type="NCBI Taxonomy" id="9049"/>
    <lineage>
        <taxon>Eukaryota</taxon>
        <taxon>Metazoa</taxon>
        <taxon>Chordata</taxon>
        <taxon>Craniata</taxon>
        <taxon>Vertebrata</taxon>
        <taxon>Euteleostomi</taxon>
        <taxon>Archelosauria</taxon>
        <taxon>Archosauria</taxon>
        <taxon>Dinosauria</taxon>
        <taxon>Saurischia</taxon>
        <taxon>Theropoda</taxon>
        <taxon>Coelurosauria</taxon>
        <taxon>Aves</taxon>
        <taxon>Neognathae</taxon>
        <taxon>Galloanserae</taxon>
        <taxon>Galliformes</taxon>
        <taxon>Phasianidae</taxon>
        <taxon>Phasianinae</taxon>
        <taxon>Pavo</taxon>
    </lineage>
</organism>
<dbReference type="Pfam" id="PF05902">
    <property type="entry name" value="4_1_CTD"/>
    <property type="match status" value="1"/>
</dbReference>
<sequence length="122" mass="14018">MCIYYIISLCLLHALQMGKESNIYFNLRLMYFLFYFLPPVVKTEMVTISDATQRTEISTKEVPIVQTETKTITYESPQVPSLMLLSVALAQAIKEAKEQHPDMSVTRVVVHKETELAEEDED</sequence>
<dbReference type="InterPro" id="IPR008379">
    <property type="entry name" value="Band_4.1_C"/>
</dbReference>
<dbReference type="GO" id="GO:0005198">
    <property type="term" value="F:structural molecule activity"/>
    <property type="evidence" value="ECO:0007669"/>
    <property type="project" value="InterPro"/>
</dbReference>
<dbReference type="GO" id="GO:0005886">
    <property type="term" value="C:plasma membrane"/>
    <property type="evidence" value="ECO:0007669"/>
    <property type="project" value="TreeGrafter"/>
</dbReference>
<accession>A0A8C9LD55</accession>
<keyword evidence="3" id="KW-1185">Reference proteome</keyword>
<dbReference type="AlphaFoldDB" id="A0A8C9LD55"/>
<dbReference type="Ensembl" id="ENSPSTT00000020626.1">
    <property type="protein sequence ID" value="ENSPSTP00000019678.1"/>
    <property type="gene ID" value="ENSPSTG00000014228.1"/>
</dbReference>
<evidence type="ECO:0000313" key="3">
    <source>
        <dbReference type="Proteomes" id="UP000694428"/>
    </source>
</evidence>
<dbReference type="PANTHER" id="PTHR23280:SF17">
    <property type="entry name" value="BAND 4.1-LIKE PROTEIN 2"/>
    <property type="match status" value="1"/>
</dbReference>
<proteinExistence type="predicted"/>
<evidence type="ECO:0000313" key="2">
    <source>
        <dbReference type="Ensembl" id="ENSPSTP00000019678.1"/>
    </source>
</evidence>
<reference evidence="2" key="2">
    <citation type="submission" date="2025-09" db="UniProtKB">
        <authorList>
            <consortium name="Ensembl"/>
        </authorList>
    </citation>
    <scope>IDENTIFICATION</scope>
</reference>
<dbReference type="GO" id="GO:0003779">
    <property type="term" value="F:actin binding"/>
    <property type="evidence" value="ECO:0007669"/>
    <property type="project" value="InterPro"/>
</dbReference>
<evidence type="ECO:0000259" key="1">
    <source>
        <dbReference type="Pfam" id="PF05902"/>
    </source>
</evidence>
<dbReference type="PANTHER" id="PTHR23280">
    <property type="entry name" value="4.1 G PROTEIN"/>
    <property type="match status" value="1"/>
</dbReference>
<name>A0A8C9LD55_PAVCR</name>
<dbReference type="Proteomes" id="UP000694428">
    <property type="component" value="Unplaced"/>
</dbReference>
<feature type="domain" description="Band 4.1 C-terminal" evidence="1">
    <location>
        <begin position="88"/>
        <end position="115"/>
    </location>
</feature>